<keyword evidence="3" id="KW-1185">Reference proteome</keyword>
<comment type="caution">
    <text evidence="2">The sequence shown here is derived from an EMBL/GenBank/DDBJ whole genome shotgun (WGS) entry which is preliminary data.</text>
</comment>
<dbReference type="Gene3D" id="3.30.530.20">
    <property type="match status" value="1"/>
</dbReference>
<proteinExistence type="predicted"/>
<gene>
    <name evidence="2" type="ORF">J2T55_000151</name>
</gene>
<accession>A0AAE3HJG7</accession>
<evidence type="ECO:0000313" key="2">
    <source>
        <dbReference type="EMBL" id="MCS3902159.1"/>
    </source>
</evidence>
<dbReference type="PANTHER" id="PTHR39332:SF7">
    <property type="entry name" value="SRPBCC FAMILY PROTEIN"/>
    <property type="match status" value="1"/>
</dbReference>
<organism evidence="2 3">
    <name type="scientific">Methylohalomonas lacus</name>
    <dbReference type="NCBI Taxonomy" id="398773"/>
    <lineage>
        <taxon>Bacteria</taxon>
        <taxon>Pseudomonadati</taxon>
        <taxon>Pseudomonadota</taxon>
        <taxon>Gammaproteobacteria</taxon>
        <taxon>Methylohalomonadales</taxon>
        <taxon>Methylohalomonadaceae</taxon>
        <taxon>Methylohalomonas</taxon>
    </lineage>
</organism>
<sequence>MNKKLLATLVLFLPLVAHGHGPTPQKIEETIVIDASPDAVWAVVGKFGEIEGWHPTVKKSVPSGEHEQAGASERDLTLENDEVVGESLDQYEPEQHHLAYRLLRENLEALPVSFYSADMQLTATDGGTKVSWSARFYRGDTGNFPPEDLNDQAAIDALTEFFQSGLQGLKKRVESDT</sequence>
<dbReference type="Pfam" id="PF10604">
    <property type="entry name" value="Polyketide_cyc2"/>
    <property type="match status" value="1"/>
</dbReference>
<keyword evidence="1" id="KW-0732">Signal</keyword>
<dbReference type="EMBL" id="JANUCT010000001">
    <property type="protein sequence ID" value="MCS3902159.1"/>
    <property type="molecule type" value="Genomic_DNA"/>
</dbReference>
<dbReference type="SUPFAM" id="SSF55961">
    <property type="entry name" value="Bet v1-like"/>
    <property type="match status" value="1"/>
</dbReference>
<dbReference type="CDD" id="cd07821">
    <property type="entry name" value="PYR_PYL_RCAR_like"/>
    <property type="match status" value="1"/>
</dbReference>
<dbReference type="RefSeq" id="WP_259053537.1">
    <property type="nucleotide sequence ID" value="NZ_JANUCT010000001.1"/>
</dbReference>
<evidence type="ECO:0000256" key="1">
    <source>
        <dbReference type="SAM" id="SignalP"/>
    </source>
</evidence>
<dbReference type="Proteomes" id="UP001204445">
    <property type="component" value="Unassembled WGS sequence"/>
</dbReference>
<evidence type="ECO:0000313" key="3">
    <source>
        <dbReference type="Proteomes" id="UP001204445"/>
    </source>
</evidence>
<dbReference type="InterPro" id="IPR023393">
    <property type="entry name" value="START-like_dom_sf"/>
</dbReference>
<feature type="signal peptide" evidence="1">
    <location>
        <begin position="1"/>
        <end position="19"/>
    </location>
</feature>
<reference evidence="2" key="1">
    <citation type="submission" date="2022-08" db="EMBL/GenBank/DDBJ databases">
        <title>Genomic Encyclopedia of Type Strains, Phase III (KMG-III): the genomes of soil and plant-associated and newly described type strains.</title>
        <authorList>
            <person name="Whitman W."/>
        </authorList>
    </citation>
    <scope>NUCLEOTIDE SEQUENCE</scope>
    <source>
        <strain evidence="2">HMT 1</strain>
    </source>
</reference>
<feature type="chain" id="PRO_5042189083" evidence="1">
    <location>
        <begin position="20"/>
        <end position="177"/>
    </location>
</feature>
<protein>
    <submittedName>
        <fullName evidence="2">MxaD protein</fullName>
    </submittedName>
</protein>
<dbReference type="AlphaFoldDB" id="A0AAE3HJG7"/>
<name>A0AAE3HJG7_9GAMM</name>
<dbReference type="PANTHER" id="PTHR39332">
    <property type="entry name" value="BLL4707 PROTEIN"/>
    <property type="match status" value="1"/>
</dbReference>
<dbReference type="InterPro" id="IPR019587">
    <property type="entry name" value="Polyketide_cyclase/dehydratase"/>
</dbReference>